<dbReference type="Proteomes" id="UP000030693">
    <property type="component" value="Unassembled WGS sequence"/>
</dbReference>
<keyword evidence="3" id="KW-1185">Reference proteome</keyword>
<dbReference type="AlphaFoldDB" id="A0A058ZHG7"/>
<evidence type="ECO:0000256" key="1">
    <source>
        <dbReference type="SAM" id="MobiDB-lite"/>
    </source>
</evidence>
<dbReference type="RefSeq" id="XP_009493084.1">
    <property type="nucleotide sequence ID" value="XM_009494809.1"/>
</dbReference>
<organism evidence="2">
    <name type="scientific">Fonticula alba</name>
    <name type="common">Slime mold</name>
    <dbReference type="NCBI Taxonomy" id="691883"/>
    <lineage>
        <taxon>Eukaryota</taxon>
        <taxon>Rotosphaerida</taxon>
        <taxon>Fonticulaceae</taxon>
        <taxon>Fonticula</taxon>
    </lineage>
</organism>
<feature type="region of interest" description="Disordered" evidence="1">
    <location>
        <begin position="1"/>
        <end position="29"/>
    </location>
</feature>
<dbReference type="GeneID" id="20525647"/>
<evidence type="ECO:0000313" key="3">
    <source>
        <dbReference type="Proteomes" id="UP000030693"/>
    </source>
</evidence>
<name>A0A058ZHG7_FONAL</name>
<proteinExistence type="predicted"/>
<evidence type="ECO:0000313" key="2">
    <source>
        <dbReference type="EMBL" id="KCV73383.1"/>
    </source>
</evidence>
<dbReference type="EMBL" id="KB932201">
    <property type="protein sequence ID" value="KCV73383.1"/>
    <property type="molecule type" value="Genomic_DNA"/>
</dbReference>
<feature type="region of interest" description="Disordered" evidence="1">
    <location>
        <begin position="328"/>
        <end position="366"/>
    </location>
</feature>
<gene>
    <name evidence="2" type="ORF">H696_00922</name>
</gene>
<reference evidence="2" key="1">
    <citation type="submission" date="2013-04" db="EMBL/GenBank/DDBJ databases">
        <title>The Genome Sequence of Fonticula alba ATCC 38817.</title>
        <authorList>
            <consortium name="The Broad Institute Genomics Platform"/>
            <person name="Russ C."/>
            <person name="Cuomo C."/>
            <person name="Burger G."/>
            <person name="Gray M.W."/>
            <person name="Holland P.W.H."/>
            <person name="King N."/>
            <person name="Lang F.B.F."/>
            <person name="Roger A.J."/>
            <person name="Ruiz-Trillo I."/>
            <person name="Brown M."/>
            <person name="Walker B."/>
            <person name="Young S."/>
            <person name="Zeng Q."/>
            <person name="Gargeya S."/>
            <person name="Fitzgerald M."/>
            <person name="Haas B."/>
            <person name="Abouelleil A."/>
            <person name="Allen A.W."/>
            <person name="Alvarado L."/>
            <person name="Arachchi H.M."/>
            <person name="Berlin A.M."/>
            <person name="Chapman S.B."/>
            <person name="Gainer-Dewar J."/>
            <person name="Goldberg J."/>
            <person name="Griggs A."/>
            <person name="Gujja S."/>
            <person name="Hansen M."/>
            <person name="Howarth C."/>
            <person name="Imamovic A."/>
            <person name="Ireland A."/>
            <person name="Larimer J."/>
            <person name="McCowan C."/>
            <person name="Murphy C."/>
            <person name="Pearson M."/>
            <person name="Poon T.W."/>
            <person name="Priest M."/>
            <person name="Roberts A."/>
            <person name="Saif S."/>
            <person name="Shea T."/>
            <person name="Sisk P."/>
            <person name="Sykes S."/>
            <person name="Wortman J."/>
            <person name="Nusbaum C."/>
            <person name="Birren B."/>
        </authorList>
    </citation>
    <scope>NUCLEOTIDE SEQUENCE [LARGE SCALE GENOMIC DNA]</scope>
    <source>
        <strain evidence="2">ATCC 38817</strain>
    </source>
</reference>
<protein>
    <submittedName>
        <fullName evidence="2">Uncharacterized protein</fullName>
    </submittedName>
</protein>
<feature type="region of interest" description="Disordered" evidence="1">
    <location>
        <begin position="226"/>
        <end position="273"/>
    </location>
</feature>
<accession>A0A058ZHG7</accession>
<sequence>MAEPLANPLPQMGGHTSSVEQVPYADRGPAGVEGFRPYFQQHQLSEGPMHGAGPATMSHAAGYFPPPMHPQGGGAVAYAGDRAFEYMPMPDAGPRHAPGPGGFSATGQSLAGVPGAGGFMQHLGPAEAAIQHSGLENMPERQAAGLSPWVRSGDEEIDRADAEAAAAVRSGTAGALGQMRPMKSFVAPTFASAASCLPLRLRAVRFHNLQSGDVFFESPAPASVLPPPLGTAAPPRLNSWPEPSDKGSDSGARPGAGDQGPAGDQTDALDPAHGWMPRNQLFVYTFAREELASGGMDAVAVSLTLESGEKGFRNLRLIETFFHHPRANASSTSPKAGAMANPKSEPDMTAPGGGPAAGADDTATGPPPRVLRRFSFSHGRVPPKAVLRWDTVYDSLAPTFAQLLEAPHLLADDDGEIRIYGDAFLYDEEELIAHNKCVVSLAPDPSQSNPFDLDVFDG</sequence>